<comment type="similarity">
    <text evidence="2">Belongs to the Nth/MutY family.</text>
</comment>
<keyword evidence="7" id="KW-0408">Iron</keyword>
<keyword evidence="5" id="KW-0227">DNA damage</keyword>
<organism evidence="12 13">
    <name type="scientific">Rhodovibrio salinarum</name>
    <dbReference type="NCBI Taxonomy" id="1087"/>
    <lineage>
        <taxon>Bacteria</taxon>
        <taxon>Pseudomonadati</taxon>
        <taxon>Pseudomonadota</taxon>
        <taxon>Alphaproteobacteria</taxon>
        <taxon>Rhodospirillales</taxon>
        <taxon>Rhodovibrionaceae</taxon>
        <taxon>Rhodovibrio</taxon>
    </lineage>
</organism>
<evidence type="ECO:0000256" key="2">
    <source>
        <dbReference type="ARBA" id="ARBA00008343"/>
    </source>
</evidence>
<dbReference type="Pfam" id="PF10576">
    <property type="entry name" value="EndIII_4Fe-2S"/>
    <property type="match status" value="1"/>
</dbReference>
<dbReference type="InterPro" id="IPR004036">
    <property type="entry name" value="Endonuclease-III-like_CS2"/>
</dbReference>
<dbReference type="Proteomes" id="UP000778970">
    <property type="component" value="Unassembled WGS sequence"/>
</dbReference>
<evidence type="ECO:0000256" key="7">
    <source>
        <dbReference type="ARBA" id="ARBA00023004"/>
    </source>
</evidence>
<dbReference type="FunFam" id="1.10.340.30:FF:000001">
    <property type="entry name" value="Endonuclease III"/>
    <property type="match status" value="1"/>
</dbReference>
<evidence type="ECO:0000256" key="8">
    <source>
        <dbReference type="ARBA" id="ARBA00023014"/>
    </source>
</evidence>
<sequence length="219" mass="24154">MLTQPQIQSLFERLHARYHVPEGERRPHVKEEVEHFRALVACLLSAQSRDSNTAKAKTALFQLADTPESILALPDAEIAAAIKPCGLYNAKTRNLRRLAAAVRDRGGEIPRTRKGLMELPGIGRKCADIVLRFSFGQEAIAVDTHVHRVCNRLGLAHGKTEEQTAQQLDACAPGWAKRDGHIWLITFAKQICTARAPKCPICPLSDLCAAYQAGQMTRG</sequence>
<dbReference type="Gene3D" id="1.10.1670.10">
    <property type="entry name" value="Helix-hairpin-Helix base-excision DNA repair enzymes (C-terminal)"/>
    <property type="match status" value="1"/>
</dbReference>
<dbReference type="SMART" id="SM00478">
    <property type="entry name" value="ENDO3c"/>
    <property type="match status" value="1"/>
</dbReference>
<evidence type="ECO:0000313" key="12">
    <source>
        <dbReference type="EMBL" id="MBK1697275.1"/>
    </source>
</evidence>
<comment type="caution">
    <text evidence="12">The sequence shown here is derived from an EMBL/GenBank/DDBJ whole genome shotgun (WGS) entry which is preliminary data.</text>
</comment>
<keyword evidence="6" id="KW-0378">Hydrolase</keyword>
<evidence type="ECO:0000256" key="3">
    <source>
        <dbReference type="ARBA" id="ARBA00022485"/>
    </source>
</evidence>
<name>A0A934QIX6_9PROT</name>
<reference evidence="12" key="2">
    <citation type="journal article" date="2020" name="Microorganisms">
        <title>Osmotic Adaptation and Compatible Solute Biosynthesis of Phototrophic Bacteria as Revealed from Genome Analyses.</title>
        <authorList>
            <person name="Imhoff J.F."/>
            <person name="Rahn T."/>
            <person name="Kunzel S."/>
            <person name="Keller A."/>
            <person name="Neulinger S.C."/>
        </authorList>
    </citation>
    <scope>NUCLEOTIDE SEQUENCE</scope>
    <source>
        <strain evidence="12">DSM 9154</strain>
    </source>
</reference>
<dbReference type="SUPFAM" id="SSF48150">
    <property type="entry name" value="DNA-glycosylase"/>
    <property type="match status" value="1"/>
</dbReference>
<dbReference type="GO" id="GO:0004519">
    <property type="term" value="F:endonuclease activity"/>
    <property type="evidence" value="ECO:0007669"/>
    <property type="project" value="UniProtKB-KW"/>
</dbReference>
<dbReference type="GO" id="GO:0051539">
    <property type="term" value="F:4 iron, 4 sulfur cluster binding"/>
    <property type="evidence" value="ECO:0007669"/>
    <property type="project" value="UniProtKB-KW"/>
</dbReference>
<keyword evidence="8" id="KW-0411">Iron-sulfur</keyword>
<evidence type="ECO:0000256" key="5">
    <source>
        <dbReference type="ARBA" id="ARBA00022763"/>
    </source>
</evidence>
<evidence type="ECO:0000259" key="11">
    <source>
        <dbReference type="SMART" id="SM00478"/>
    </source>
</evidence>
<dbReference type="Pfam" id="PF00730">
    <property type="entry name" value="HhH-GPD"/>
    <property type="match status" value="1"/>
</dbReference>
<comment type="cofactor">
    <cofactor evidence="1">
        <name>[4Fe-4S] cluster</name>
        <dbReference type="ChEBI" id="CHEBI:49883"/>
    </cofactor>
</comment>
<keyword evidence="4" id="KW-0479">Metal-binding</keyword>
<dbReference type="GO" id="GO:0046872">
    <property type="term" value="F:metal ion binding"/>
    <property type="evidence" value="ECO:0007669"/>
    <property type="project" value="UniProtKB-KW"/>
</dbReference>
<dbReference type="AlphaFoldDB" id="A0A934QIX6"/>
<dbReference type="SMART" id="SM00525">
    <property type="entry name" value="FES"/>
    <property type="match status" value="1"/>
</dbReference>
<dbReference type="InterPro" id="IPR003651">
    <property type="entry name" value="Endonuclease3_FeS-loop_motif"/>
</dbReference>
<keyword evidence="9" id="KW-0234">DNA repair</keyword>
<evidence type="ECO:0000256" key="10">
    <source>
        <dbReference type="ARBA" id="ARBA00023295"/>
    </source>
</evidence>
<dbReference type="RefSeq" id="WP_027288289.1">
    <property type="nucleotide sequence ID" value="NZ_NRRE01000022.1"/>
</dbReference>
<keyword evidence="13" id="KW-1185">Reference proteome</keyword>
<dbReference type="Gene3D" id="1.10.340.30">
    <property type="entry name" value="Hypothetical protein, domain 2"/>
    <property type="match status" value="1"/>
</dbReference>
<reference evidence="12" key="1">
    <citation type="submission" date="2017-08" db="EMBL/GenBank/DDBJ databases">
        <authorList>
            <person name="Imhoff J.F."/>
            <person name="Rahn T."/>
            <person name="Kuenzel S."/>
            <person name="Neulinger S.C."/>
        </authorList>
    </citation>
    <scope>NUCLEOTIDE SEQUENCE</scope>
    <source>
        <strain evidence="12">DSM 9154</strain>
    </source>
</reference>
<dbReference type="InterPro" id="IPR011257">
    <property type="entry name" value="DNA_glycosylase"/>
</dbReference>
<keyword evidence="12" id="KW-0540">Nuclease</keyword>
<dbReference type="InterPro" id="IPR003265">
    <property type="entry name" value="HhH-GPD_domain"/>
</dbReference>
<dbReference type="EMBL" id="NRRE01000022">
    <property type="protein sequence ID" value="MBK1697275.1"/>
    <property type="molecule type" value="Genomic_DNA"/>
</dbReference>
<dbReference type="GO" id="GO:0006285">
    <property type="term" value="P:base-excision repair, AP site formation"/>
    <property type="evidence" value="ECO:0007669"/>
    <property type="project" value="TreeGrafter"/>
</dbReference>
<dbReference type="InterPro" id="IPR023170">
    <property type="entry name" value="HhH_base_excis_C"/>
</dbReference>
<dbReference type="PIRSF" id="PIRSF001435">
    <property type="entry name" value="Nth"/>
    <property type="match status" value="1"/>
</dbReference>
<feature type="domain" description="HhH-GPD" evidence="11">
    <location>
        <begin position="44"/>
        <end position="190"/>
    </location>
</feature>
<dbReference type="PANTHER" id="PTHR10359">
    <property type="entry name" value="A/G-SPECIFIC ADENINE GLYCOSYLASE/ENDONUCLEASE III"/>
    <property type="match status" value="1"/>
</dbReference>
<keyword evidence="10" id="KW-0326">Glycosidase</keyword>
<evidence type="ECO:0000256" key="9">
    <source>
        <dbReference type="ARBA" id="ARBA00023204"/>
    </source>
</evidence>
<proteinExistence type="inferred from homology"/>
<dbReference type="PROSITE" id="PS01155">
    <property type="entry name" value="ENDONUCLEASE_III_2"/>
    <property type="match status" value="1"/>
</dbReference>
<gene>
    <name evidence="12" type="ORF">CKO21_08440</name>
</gene>
<dbReference type="PANTHER" id="PTHR10359:SF18">
    <property type="entry name" value="ENDONUCLEASE III"/>
    <property type="match status" value="1"/>
</dbReference>
<keyword evidence="3" id="KW-0004">4Fe-4S</keyword>
<dbReference type="CDD" id="cd00056">
    <property type="entry name" value="ENDO3c"/>
    <property type="match status" value="1"/>
</dbReference>
<evidence type="ECO:0000256" key="4">
    <source>
        <dbReference type="ARBA" id="ARBA00022723"/>
    </source>
</evidence>
<accession>A0A934QIX6</accession>
<evidence type="ECO:0000256" key="6">
    <source>
        <dbReference type="ARBA" id="ARBA00022801"/>
    </source>
</evidence>
<evidence type="ECO:0000256" key="1">
    <source>
        <dbReference type="ARBA" id="ARBA00001966"/>
    </source>
</evidence>
<keyword evidence="12" id="KW-0255">Endonuclease</keyword>
<evidence type="ECO:0000313" key="13">
    <source>
        <dbReference type="Proteomes" id="UP000778970"/>
    </source>
</evidence>
<dbReference type="GO" id="GO:0019104">
    <property type="term" value="F:DNA N-glycosylase activity"/>
    <property type="evidence" value="ECO:0007669"/>
    <property type="project" value="UniProtKB-ARBA"/>
</dbReference>
<protein>
    <submittedName>
        <fullName evidence="12">Endonuclease III</fullName>
    </submittedName>
</protein>